<protein>
    <submittedName>
        <fullName evidence="2">Type II toxin-antitoxin system prevent-host-death family antitoxin</fullName>
    </submittedName>
</protein>
<accession>A0AAU7KS56</accession>
<dbReference type="NCBIfam" id="TIGR01552">
    <property type="entry name" value="phd_fam"/>
    <property type="match status" value="1"/>
</dbReference>
<gene>
    <name evidence="2" type="ORF">NFG57_16160</name>
</gene>
<dbReference type="InterPro" id="IPR036165">
    <property type="entry name" value="YefM-like_sf"/>
</dbReference>
<dbReference type="RefSeq" id="WP_348814765.1">
    <property type="nucleotide sequence ID" value="NZ_CP098828.1"/>
</dbReference>
<dbReference type="SUPFAM" id="SSF143120">
    <property type="entry name" value="YefM-like"/>
    <property type="match status" value="1"/>
</dbReference>
<comment type="similarity">
    <text evidence="1">Belongs to the phD/YefM antitoxin family.</text>
</comment>
<reference evidence="2" key="1">
    <citation type="submission" date="2022-06" db="EMBL/GenBank/DDBJ databases">
        <title>A novel DMS-producing enzyme.</title>
        <authorList>
            <person name="Zhang Y."/>
        </authorList>
    </citation>
    <scope>NUCLEOTIDE SEQUENCE</scope>
    <source>
        <strain evidence="2">H10-59</strain>
    </source>
</reference>
<evidence type="ECO:0000313" key="2">
    <source>
        <dbReference type="EMBL" id="XBO74340.1"/>
    </source>
</evidence>
<dbReference type="AlphaFoldDB" id="A0AAU7KS56"/>
<name>A0AAU7KS56_9GAMM</name>
<dbReference type="EMBL" id="CP098828">
    <property type="protein sequence ID" value="XBO74340.1"/>
    <property type="molecule type" value="Genomic_DNA"/>
</dbReference>
<proteinExistence type="inferred from homology"/>
<evidence type="ECO:0000256" key="1">
    <source>
        <dbReference type="ARBA" id="ARBA00009981"/>
    </source>
</evidence>
<sequence length="84" mass="9649">MRSFDIEEASTQLVQLVERVRQGEGCFITMAGKPVVRVTSIERPEPEHLRRLGFLDGQFSVPEDFDRMSVWDTFSQFDSSRGIP</sequence>
<organism evidence="2">
    <name type="scientific">Halomonas sp. H10-59</name>
    <dbReference type="NCBI Taxonomy" id="2950874"/>
    <lineage>
        <taxon>Bacteria</taxon>
        <taxon>Pseudomonadati</taxon>
        <taxon>Pseudomonadota</taxon>
        <taxon>Gammaproteobacteria</taxon>
        <taxon>Oceanospirillales</taxon>
        <taxon>Halomonadaceae</taxon>
        <taxon>Halomonas</taxon>
    </lineage>
</organism>